<dbReference type="PANTHER" id="PTHR47906:SF3">
    <property type="entry name" value="EXPRESSED PROTEIN"/>
    <property type="match status" value="1"/>
</dbReference>
<feature type="region of interest" description="Disordered" evidence="1">
    <location>
        <begin position="280"/>
        <end position="321"/>
    </location>
</feature>
<dbReference type="PANTHER" id="PTHR47906">
    <property type="entry name" value="OSJNBB0050O03.9 PROTEIN-RELATED"/>
    <property type="match status" value="1"/>
</dbReference>
<evidence type="ECO:0000256" key="1">
    <source>
        <dbReference type="SAM" id="MobiDB-lite"/>
    </source>
</evidence>
<feature type="compositionally biased region" description="Acidic residues" evidence="1">
    <location>
        <begin position="283"/>
        <end position="292"/>
    </location>
</feature>
<comment type="caution">
    <text evidence="2">The sequence shown here is derived from an EMBL/GenBank/DDBJ whole genome shotgun (WGS) entry which is preliminary data.</text>
</comment>
<feature type="region of interest" description="Disordered" evidence="1">
    <location>
        <begin position="17"/>
        <end position="45"/>
    </location>
</feature>
<reference evidence="2" key="1">
    <citation type="submission" date="2020-05" db="EMBL/GenBank/DDBJ databases">
        <title>WGS assembly of Panicum virgatum.</title>
        <authorList>
            <person name="Lovell J.T."/>
            <person name="Jenkins J."/>
            <person name="Shu S."/>
            <person name="Juenger T.E."/>
            <person name="Schmutz J."/>
        </authorList>
    </citation>
    <scope>NUCLEOTIDE SEQUENCE</scope>
    <source>
        <strain evidence="2">AP13</strain>
    </source>
</reference>
<sequence>MLLSEVPAFLLSSATPCSASPRAPFLPPSPPRADAGRGLDGGSRAIAPRGICPTEGSAVQWASSGTARWSSRCSTAVRTIDVRPRARPPRHNTMELPQVQGGCPRWPRVLPSPVIPSGPRLWGTGDPSEAEKQVGRADVVCRDKYKTWTDDSTEFMLQWYVDYQKDKPAPFRWKQHHHHLCAEALNARFGIGATRHQVYRHFRAFKEKWNWIKQAMAKSGNGFDAASKRFNLPYSERSPSKLGTLKYNYLTRPIKFFHLMEELFGESGQAKGSLAVDQYTLGAEDDTSESGSDDSFTAEPGENDSDTIARCSPPVEGPFAR</sequence>
<keyword evidence="3" id="KW-1185">Reference proteome</keyword>
<evidence type="ECO:0000313" key="2">
    <source>
        <dbReference type="EMBL" id="KAG2543042.1"/>
    </source>
</evidence>
<dbReference type="AlphaFoldDB" id="A0A8T0N3Z7"/>
<name>A0A8T0N3Z7_PANVG</name>
<gene>
    <name evidence="2" type="ORF">PVAP13_9NG717877</name>
</gene>
<proteinExistence type="predicted"/>
<evidence type="ECO:0000313" key="3">
    <source>
        <dbReference type="Proteomes" id="UP000823388"/>
    </source>
</evidence>
<dbReference type="EMBL" id="CM029054">
    <property type="protein sequence ID" value="KAG2543042.1"/>
    <property type="molecule type" value="Genomic_DNA"/>
</dbReference>
<dbReference type="Proteomes" id="UP000823388">
    <property type="component" value="Chromosome 9N"/>
</dbReference>
<protein>
    <recommendedName>
        <fullName evidence="4">Myb/SANT-like domain-containing protein</fullName>
    </recommendedName>
</protein>
<organism evidence="2 3">
    <name type="scientific">Panicum virgatum</name>
    <name type="common">Blackwell switchgrass</name>
    <dbReference type="NCBI Taxonomy" id="38727"/>
    <lineage>
        <taxon>Eukaryota</taxon>
        <taxon>Viridiplantae</taxon>
        <taxon>Streptophyta</taxon>
        <taxon>Embryophyta</taxon>
        <taxon>Tracheophyta</taxon>
        <taxon>Spermatophyta</taxon>
        <taxon>Magnoliopsida</taxon>
        <taxon>Liliopsida</taxon>
        <taxon>Poales</taxon>
        <taxon>Poaceae</taxon>
        <taxon>PACMAD clade</taxon>
        <taxon>Panicoideae</taxon>
        <taxon>Panicodae</taxon>
        <taxon>Paniceae</taxon>
        <taxon>Panicinae</taxon>
        <taxon>Panicum</taxon>
        <taxon>Panicum sect. Hiantes</taxon>
    </lineage>
</organism>
<accession>A0A8T0N3Z7</accession>
<evidence type="ECO:0008006" key="4">
    <source>
        <dbReference type="Google" id="ProtNLM"/>
    </source>
</evidence>